<accession>A0ABW8VB09</accession>
<keyword evidence="3" id="KW-1185">Reference proteome</keyword>
<dbReference type="Proteomes" id="UP001628281">
    <property type="component" value="Unassembled WGS sequence"/>
</dbReference>
<dbReference type="InterPro" id="IPR013491">
    <property type="entry name" value="Tape_meas_N"/>
</dbReference>
<sequence>MASNATTLSIGLQFDTASFTRDLRAATAAMTTFQKAAKQTDGLLSSLAQGFSNAGDMANRMVMAGEKMTDLKRKLGAITSSINNTNKAFTGGAARVENYDETFGYLRGTALKTGSSFDDLAKSYAQLAPAAVSTGIAVEDVRRAIEGTIGAGQFMGASGEEMQGVFTAIRQAVGKGALELEDLGGQIGESLPNAMLIMSNGLTRLVRGDNQLAASLGLVGTQAEVTTAKLNQMITDGLISGNLFLRAWQQGTAEFAKFSELSSTTVSGQMNNLATIANTNIGGFMRDSGINQELAAGTELFASWLDNLTSITTDKAREIGDSLITGTLDAVQAMGRAFDSGLGAMLTKYIELGKDIVSATVSIMSGVGEIVLSLMKLVPTEILEIGGIIGLMLFGAGGIAGLLKHVVKVVLGVAAVSEGLKLIDKATGGKLFGLKDGENPFDVAVDRVRRDANAVELGFLKTRVENGRQLQTINQGGIDTLNTWISANAANSDALFEDRTGIMGSPGYVYKMSSVLAERDKLVRNNDKVSASFHENIAAYEAAYKEGLELQTKKMNGMGGVSGAVGDLIGTNPLNGKPQEIGPAEQAVIRLRNDLARAGADAKAKIEQANRNPPKAISGFQPGDAITNLPESKRKDLLELNTGVVETFSTLEDGTLNISKILGSVTTNLKNFTNDYGKVFDEEESGKTKYGLADRKQYQSRFIMEGAQALSSVSVANLSPEHKERTVQALRNAIDTLRKKASESGTKVAIDQVDLIGKDIEAKIAAAGPRTGKMVQNSAIKQTMQNAQLAEYALTAYGELLSNRDLFDEKVQKEKLEISKGELAPDDRVYGRSEEELKALAINGMASNAKKSRAQTLLQIAGYSNDGYVETISENATKERQLALLQAQHQTRQQGLTSVVNDELTLEREKLAAQQARLDLIFQEKGLRDSMVANEVARLGTQTSQNTLQAGMMMTDQWRGAQYEADKSAVDVQMARLYYEYSMTAEQRLQLVRADGLRQFTDGFSGLVAGVLSGQTGIIEGVRSMFANMTKYMLDFFAKWIAQQLMMKAITGIGSLLGFGGSSDPLSGWQAQAQAGGDAVMALYAPKAHSGGVLGSSRLATTLVSPSVFDGAPKLHSGGLLRGEVPIIAKRGEGVFTPEQMDNADNLLTSALTSGNTSPSIHQEVTVNVSGGAGTSEQNTDLADKIGRQVKAELRGLMTEEMRQQMRPGGLLRGGY</sequence>
<dbReference type="Pfam" id="PF20155">
    <property type="entry name" value="TMP_3"/>
    <property type="match status" value="1"/>
</dbReference>
<name>A0ABW8VB09_9PROT</name>
<evidence type="ECO:0000313" key="2">
    <source>
        <dbReference type="EMBL" id="MFL7903541.1"/>
    </source>
</evidence>
<organism evidence="2 3">
    <name type="scientific">Azospirillum argentinense</name>
    <dbReference type="NCBI Taxonomy" id="2970906"/>
    <lineage>
        <taxon>Bacteria</taxon>
        <taxon>Pseudomonadati</taxon>
        <taxon>Pseudomonadota</taxon>
        <taxon>Alphaproteobacteria</taxon>
        <taxon>Rhodospirillales</taxon>
        <taxon>Azospirillaceae</taxon>
        <taxon>Azospirillum</taxon>
    </lineage>
</organism>
<protein>
    <submittedName>
        <fullName evidence="2">Tape measure protein</fullName>
    </submittedName>
</protein>
<gene>
    <name evidence="2" type="ORF">ACJ41P_20570</name>
</gene>
<dbReference type="RefSeq" id="WP_407824919.1">
    <property type="nucleotide sequence ID" value="NZ_JBJLSN010000033.1"/>
</dbReference>
<evidence type="ECO:0000259" key="1">
    <source>
        <dbReference type="Pfam" id="PF20155"/>
    </source>
</evidence>
<dbReference type="EMBL" id="JBJLSN010000033">
    <property type="protein sequence ID" value="MFL7903541.1"/>
    <property type="molecule type" value="Genomic_DNA"/>
</dbReference>
<comment type="caution">
    <text evidence="2">The sequence shown here is derived from an EMBL/GenBank/DDBJ whole genome shotgun (WGS) entry which is preliminary data.</text>
</comment>
<proteinExistence type="predicted"/>
<reference evidence="2 3" key="1">
    <citation type="submission" date="2024-11" db="EMBL/GenBank/DDBJ databases">
        <title>Draft genome sequences of two bacteria associated to sugarcane roots in Colombia.</title>
        <authorList>
            <person name="Pardo-Diaz S."/>
            <person name="Masmela-Mendoza J."/>
            <person name="Delgadillo-Duran P."/>
            <person name="Bautista E.J."/>
            <person name="Rojas-Tapias D.F."/>
        </authorList>
    </citation>
    <scope>NUCLEOTIDE SEQUENCE [LARGE SCALE GENOMIC DNA]</scope>
    <source>
        <strain evidence="2 3">Ap18</strain>
    </source>
</reference>
<evidence type="ECO:0000313" key="3">
    <source>
        <dbReference type="Proteomes" id="UP001628281"/>
    </source>
</evidence>
<feature type="domain" description="Tape measure protein N-terminal" evidence="1">
    <location>
        <begin position="82"/>
        <end position="285"/>
    </location>
</feature>